<evidence type="ECO:0000256" key="5">
    <source>
        <dbReference type="ARBA" id="ARBA00023136"/>
    </source>
</evidence>
<comment type="similarity">
    <text evidence="2">Belongs to the LemA family.</text>
</comment>
<dbReference type="PANTHER" id="PTHR34478">
    <property type="entry name" value="PROTEIN LEMA"/>
    <property type="match status" value="1"/>
</dbReference>
<proteinExistence type="inferred from homology"/>
<evidence type="ECO:0000313" key="8">
    <source>
        <dbReference type="Proteomes" id="UP000765802"/>
    </source>
</evidence>
<evidence type="ECO:0000256" key="6">
    <source>
        <dbReference type="SAM" id="Phobius"/>
    </source>
</evidence>
<keyword evidence="4 6" id="KW-1133">Transmembrane helix</keyword>
<evidence type="ECO:0008006" key="9">
    <source>
        <dbReference type="Google" id="ProtNLM"/>
    </source>
</evidence>
<sequence>MPVSLIVLLIIVLLIIILVVLYNRLTKQRILVKEGWSGIGTFLQQRNDLIPNLVETVKGYALHESSTLAEVIKWRNKSIAAGTPAEKMEAGNGMNRALVDFFALAEQYPDLKANQNFLSLQTDLKEMETKINQSRRYYNATVRNYNQSVATFPGNLVAGLFGFREESFLQEDNAAREVPKVSFK</sequence>
<dbReference type="Pfam" id="PF04011">
    <property type="entry name" value="LemA"/>
    <property type="match status" value="1"/>
</dbReference>
<comment type="subcellular location">
    <subcellularLocation>
        <location evidence="1">Membrane</location>
        <topology evidence="1">Single-pass membrane protein</topology>
    </subcellularLocation>
</comment>
<dbReference type="InterPro" id="IPR007156">
    <property type="entry name" value="MamQ_LemA"/>
</dbReference>
<dbReference type="EMBL" id="MBUA01000001">
    <property type="protein sequence ID" value="MBC6489721.1"/>
    <property type="molecule type" value="Genomic_DNA"/>
</dbReference>
<name>A0ABR7M3X2_9BACT</name>
<keyword evidence="8" id="KW-1185">Reference proteome</keyword>
<evidence type="ECO:0000256" key="4">
    <source>
        <dbReference type="ARBA" id="ARBA00022989"/>
    </source>
</evidence>
<dbReference type="PANTHER" id="PTHR34478:SF1">
    <property type="entry name" value="PROTEIN LEMA"/>
    <property type="match status" value="1"/>
</dbReference>
<accession>A0ABR7M3X2</accession>
<evidence type="ECO:0000256" key="1">
    <source>
        <dbReference type="ARBA" id="ARBA00004167"/>
    </source>
</evidence>
<organism evidence="7 8">
    <name type="scientific">Flavihumibacter stibioxidans</name>
    <dbReference type="NCBI Taxonomy" id="1834163"/>
    <lineage>
        <taxon>Bacteria</taxon>
        <taxon>Pseudomonadati</taxon>
        <taxon>Bacteroidota</taxon>
        <taxon>Chitinophagia</taxon>
        <taxon>Chitinophagales</taxon>
        <taxon>Chitinophagaceae</taxon>
        <taxon>Flavihumibacter</taxon>
    </lineage>
</organism>
<dbReference type="Proteomes" id="UP000765802">
    <property type="component" value="Unassembled WGS sequence"/>
</dbReference>
<protein>
    <recommendedName>
        <fullName evidence="9">LemA protein</fullName>
    </recommendedName>
</protein>
<evidence type="ECO:0000313" key="7">
    <source>
        <dbReference type="EMBL" id="MBC6489721.1"/>
    </source>
</evidence>
<gene>
    <name evidence="7" type="ORF">BC349_01975</name>
</gene>
<reference evidence="7 8" key="1">
    <citation type="submission" date="2016-07" db="EMBL/GenBank/DDBJ databases">
        <title>Genome analysis of Flavihumibacter stibioxidans YS-17.</title>
        <authorList>
            <person name="Shi K."/>
            <person name="Han Y."/>
            <person name="Wang G."/>
        </authorList>
    </citation>
    <scope>NUCLEOTIDE SEQUENCE [LARGE SCALE GENOMIC DNA]</scope>
    <source>
        <strain evidence="7 8">YS-17</strain>
    </source>
</reference>
<dbReference type="Gene3D" id="1.20.1440.20">
    <property type="entry name" value="LemA-like domain"/>
    <property type="match status" value="1"/>
</dbReference>
<keyword evidence="3 6" id="KW-0812">Transmembrane</keyword>
<evidence type="ECO:0000256" key="3">
    <source>
        <dbReference type="ARBA" id="ARBA00022692"/>
    </source>
</evidence>
<dbReference type="SUPFAM" id="SSF140478">
    <property type="entry name" value="LemA-like"/>
    <property type="match status" value="1"/>
</dbReference>
<dbReference type="RefSeq" id="WP_187255072.1">
    <property type="nucleotide sequence ID" value="NZ_JBHULF010000006.1"/>
</dbReference>
<dbReference type="InterPro" id="IPR023353">
    <property type="entry name" value="LemA-like_dom_sf"/>
</dbReference>
<feature type="transmembrane region" description="Helical" evidence="6">
    <location>
        <begin position="6"/>
        <end position="23"/>
    </location>
</feature>
<evidence type="ECO:0000256" key="2">
    <source>
        <dbReference type="ARBA" id="ARBA00008854"/>
    </source>
</evidence>
<comment type="caution">
    <text evidence="7">The sequence shown here is derived from an EMBL/GenBank/DDBJ whole genome shotgun (WGS) entry which is preliminary data.</text>
</comment>
<keyword evidence="5 6" id="KW-0472">Membrane</keyword>